<accession>D0U202</accession>
<reference evidence="1 2" key="1">
    <citation type="journal article" date="2010" name="Microbiology">
        <title>The endolysins of bacteriophages CMP1 and CN77 are specific for the lysis of Clavibacter michiganensis strains.</title>
        <authorList>
            <person name="Wittmann J."/>
            <person name="Eichenlaub R."/>
            <person name="Dreiseikelmann B."/>
        </authorList>
    </citation>
    <scope>NUCLEOTIDE SEQUENCE [LARGE SCALE GENOMIC DNA]</scope>
</reference>
<dbReference type="GeneID" id="8684204"/>
<dbReference type="RefSeq" id="YP_003359109.1">
    <property type="nucleotide sequence ID" value="NC_013698.1"/>
</dbReference>
<sequence>MADLNLIPRGDTNWDSRQNGNLTALNEELIQATADIEKILERLPVQAVVLLKDADGVYFPMDQLSR</sequence>
<dbReference type="EMBL" id="GQ241246">
    <property type="protein sequence ID" value="ACY35914.1"/>
    <property type="molecule type" value="Genomic_DNA"/>
</dbReference>
<protein>
    <submittedName>
        <fullName evidence="1">Uncharacterized protein</fullName>
    </submittedName>
</protein>
<dbReference type="KEGG" id="vg:8684204"/>
<keyword evidence="2" id="KW-1185">Reference proteome</keyword>
<proteinExistence type="predicted"/>
<name>D0U202_9CAUD</name>
<organism evidence="1 2">
    <name type="scientific">Clavibacter phage CMP1</name>
    <dbReference type="NCBI Taxonomy" id="686439"/>
    <lineage>
        <taxon>Viruses</taxon>
        <taxon>Duplodnaviria</taxon>
        <taxon>Heunggongvirae</taxon>
        <taxon>Uroviricota</taxon>
        <taxon>Caudoviricetes</taxon>
        <taxon>Cimpunavirus</taxon>
        <taxon>Cimpunavirus CMP1</taxon>
    </lineage>
</organism>
<evidence type="ECO:0000313" key="1">
    <source>
        <dbReference type="EMBL" id="ACY35914.1"/>
    </source>
</evidence>
<dbReference type="Proteomes" id="UP000002628">
    <property type="component" value="Segment"/>
</dbReference>
<gene>
    <name evidence="1" type="ORF">CMP1-18</name>
</gene>
<evidence type="ECO:0000313" key="2">
    <source>
        <dbReference type="Proteomes" id="UP000002628"/>
    </source>
</evidence>